<dbReference type="SUPFAM" id="SSF51556">
    <property type="entry name" value="Metallo-dependent hydrolases"/>
    <property type="match status" value="1"/>
</dbReference>
<accession>A0A9D1FCW2</accession>
<evidence type="ECO:0000313" key="3">
    <source>
        <dbReference type="Proteomes" id="UP000824001"/>
    </source>
</evidence>
<evidence type="ECO:0000259" key="1">
    <source>
        <dbReference type="Pfam" id="PF01979"/>
    </source>
</evidence>
<reference evidence="2" key="2">
    <citation type="journal article" date="2021" name="PeerJ">
        <title>Extensive microbial diversity within the chicken gut microbiome revealed by metagenomics and culture.</title>
        <authorList>
            <person name="Gilroy R."/>
            <person name="Ravi A."/>
            <person name="Getino M."/>
            <person name="Pursley I."/>
            <person name="Horton D.L."/>
            <person name="Alikhan N.F."/>
            <person name="Baker D."/>
            <person name="Gharbi K."/>
            <person name="Hall N."/>
            <person name="Watson M."/>
            <person name="Adriaenssens E.M."/>
            <person name="Foster-Nyarko E."/>
            <person name="Jarju S."/>
            <person name="Secka A."/>
            <person name="Antonio M."/>
            <person name="Oren A."/>
            <person name="Chaudhuri R.R."/>
            <person name="La Ragione R."/>
            <person name="Hildebrand F."/>
            <person name="Pallen M.J."/>
        </authorList>
    </citation>
    <scope>NUCLEOTIDE SEQUENCE</scope>
    <source>
        <strain evidence="2">ChiHjej10B9-9673</strain>
    </source>
</reference>
<dbReference type="Pfam" id="PF01979">
    <property type="entry name" value="Amidohydro_1"/>
    <property type="match status" value="1"/>
</dbReference>
<sequence length="396" mass="42780">MLTLKNCRLIPELTEGFEGTAADIVLDKGLIEGIYPVGMAPAGEGCETLDMKGMTVLPGFFDLHAHLPLVNQDWNQLKQTPQNEYVLNSARYAKKYLELGFTTIRDCGHDYYAGVAVRDYINNGTLTGCRVITSGKILTPTTRGNSSFGAMYKEIDSPADMLRVCRQETEQGVDFIKYMCTGAVLNLGGVPGAMVTTPAELRAVAEAAETLGTYVAAHCHGTQGIKEAVKAGIKTIEHASYMDEESAELMLKHGTYGTVPTLAMPYTLAKDYTGATLPEFIAKSSDAIRHMVESMKLAAQAGVTVGFGTDLDFENAAKYPGIEFEARAEYGIDNITVLRQATIDSAKIVRMDDRLGTVKAGKIADLVVIDGKPDEDISAMKQYPAHVFKAGAEFCG</sequence>
<dbReference type="PANTHER" id="PTHR43135">
    <property type="entry name" value="ALPHA-D-RIBOSE 1-METHYLPHOSPHONATE 5-TRIPHOSPHATE DIPHOSPHATASE"/>
    <property type="match status" value="1"/>
</dbReference>
<protein>
    <submittedName>
        <fullName evidence="2">Amidohydrolase family protein</fullName>
    </submittedName>
</protein>
<proteinExistence type="predicted"/>
<dbReference type="EMBL" id="DVJK01000091">
    <property type="protein sequence ID" value="HIS66583.1"/>
    <property type="molecule type" value="Genomic_DNA"/>
</dbReference>
<dbReference type="InterPro" id="IPR006680">
    <property type="entry name" value="Amidohydro-rel"/>
</dbReference>
<dbReference type="InterPro" id="IPR032466">
    <property type="entry name" value="Metal_Hydrolase"/>
</dbReference>
<dbReference type="GO" id="GO:0016810">
    <property type="term" value="F:hydrolase activity, acting on carbon-nitrogen (but not peptide) bonds"/>
    <property type="evidence" value="ECO:0007669"/>
    <property type="project" value="InterPro"/>
</dbReference>
<dbReference type="InterPro" id="IPR011059">
    <property type="entry name" value="Metal-dep_hydrolase_composite"/>
</dbReference>
<dbReference type="InterPro" id="IPR051781">
    <property type="entry name" value="Metallo-dep_Hydrolase"/>
</dbReference>
<dbReference type="AlphaFoldDB" id="A0A9D1FCW2"/>
<dbReference type="InterPro" id="IPR057744">
    <property type="entry name" value="OTAase-like"/>
</dbReference>
<feature type="domain" description="Amidohydrolase-related" evidence="1">
    <location>
        <begin position="55"/>
        <end position="391"/>
    </location>
</feature>
<dbReference type="Proteomes" id="UP000824001">
    <property type="component" value="Unassembled WGS sequence"/>
</dbReference>
<comment type="caution">
    <text evidence="2">The sequence shown here is derived from an EMBL/GenBank/DDBJ whole genome shotgun (WGS) entry which is preliminary data.</text>
</comment>
<name>A0A9D1FCW2_9FIRM</name>
<dbReference type="Gene3D" id="2.30.40.10">
    <property type="entry name" value="Urease, subunit C, domain 1"/>
    <property type="match status" value="1"/>
</dbReference>
<evidence type="ECO:0000313" key="2">
    <source>
        <dbReference type="EMBL" id="HIS66583.1"/>
    </source>
</evidence>
<reference evidence="2" key="1">
    <citation type="submission" date="2020-10" db="EMBL/GenBank/DDBJ databases">
        <authorList>
            <person name="Gilroy R."/>
        </authorList>
    </citation>
    <scope>NUCLEOTIDE SEQUENCE</scope>
    <source>
        <strain evidence="2">ChiHjej10B9-9673</strain>
    </source>
</reference>
<dbReference type="Gene3D" id="3.20.20.140">
    <property type="entry name" value="Metal-dependent hydrolases"/>
    <property type="match status" value="1"/>
</dbReference>
<organism evidence="2 3">
    <name type="scientific">Candidatus Scatomorpha merdipullorum</name>
    <dbReference type="NCBI Taxonomy" id="2840927"/>
    <lineage>
        <taxon>Bacteria</taxon>
        <taxon>Bacillati</taxon>
        <taxon>Bacillota</taxon>
        <taxon>Clostridia</taxon>
        <taxon>Eubacteriales</taxon>
        <taxon>Candidatus Scatomorpha</taxon>
    </lineage>
</organism>
<dbReference type="CDD" id="cd01299">
    <property type="entry name" value="Met_dep_hydrolase_A"/>
    <property type="match status" value="1"/>
</dbReference>
<dbReference type="PANTHER" id="PTHR43135:SF3">
    <property type="entry name" value="ALPHA-D-RIBOSE 1-METHYLPHOSPHONATE 5-TRIPHOSPHATE DIPHOSPHATASE"/>
    <property type="match status" value="1"/>
</dbReference>
<dbReference type="SUPFAM" id="SSF51338">
    <property type="entry name" value="Composite domain of metallo-dependent hydrolases"/>
    <property type="match status" value="1"/>
</dbReference>
<gene>
    <name evidence="2" type="ORF">IAC18_03355</name>
</gene>